<dbReference type="Proteomes" id="UP000251144">
    <property type="component" value="Unassembled WGS sequence"/>
</dbReference>
<dbReference type="Pfam" id="PF01643">
    <property type="entry name" value="Acyl-ACP_TE"/>
    <property type="match status" value="1"/>
</dbReference>
<dbReference type="SUPFAM" id="SSF54637">
    <property type="entry name" value="Thioesterase/thiol ester dehydrase-isomerase"/>
    <property type="match status" value="2"/>
</dbReference>
<proteinExistence type="predicted"/>
<dbReference type="InterPro" id="IPR029069">
    <property type="entry name" value="HotDog_dom_sf"/>
</dbReference>
<evidence type="ECO:0000259" key="1">
    <source>
        <dbReference type="Pfam" id="PF01643"/>
    </source>
</evidence>
<comment type="caution">
    <text evidence="3">The sequence shown here is derived from an EMBL/GenBank/DDBJ whole genome shotgun (WGS) entry which is preliminary data.</text>
</comment>
<sequence>MSEYRSYTEQMTVLDGDSDFRRCLKPSALFRYVEQVSADHARAYGMDHAFFRERRSAFLVGKQALRVWRMPGRAEKINLTTACEAFKKGTMKRLTTITSETGEKLALVDCRWMIVDTEAGRILRTPGWTMPDFQNDDLPEELPQIVHKSQPLTAAGERRASYSMCDLNGHINNSLYLDIACDALPQEVVEAAPLSFASIKYHREVPMGQTVQLFYAPSGNGWYLLGRREEHAAFECYLEFGGSVTESLQK</sequence>
<dbReference type="Pfam" id="PF20791">
    <property type="entry name" value="Acyl-ACP_TE_C"/>
    <property type="match status" value="1"/>
</dbReference>
<accession>A0A329TXI0</accession>
<dbReference type="RefSeq" id="WP_158400712.1">
    <property type="nucleotide sequence ID" value="NZ_PRLB01000003.1"/>
</dbReference>
<evidence type="ECO:0000259" key="2">
    <source>
        <dbReference type="Pfam" id="PF20791"/>
    </source>
</evidence>
<dbReference type="InterPro" id="IPR002864">
    <property type="entry name" value="Acyl-ACP_thioesterase_NHD"/>
</dbReference>
<dbReference type="InterPro" id="IPR049427">
    <property type="entry name" value="Acyl-ACP_TE_C"/>
</dbReference>
<protein>
    <submittedName>
        <fullName evidence="3">Acyl-ACP thioesterase</fullName>
    </submittedName>
</protein>
<dbReference type="AlphaFoldDB" id="A0A329TXI0"/>
<feature type="domain" description="Acyl-ACP thioesterase-like C-terminal" evidence="2">
    <location>
        <begin position="162"/>
        <end position="217"/>
    </location>
</feature>
<dbReference type="Gene3D" id="3.10.129.10">
    <property type="entry name" value="Hotdog Thioesterase"/>
    <property type="match status" value="1"/>
</dbReference>
<name>A0A329TXI0_9FIRM</name>
<dbReference type="GO" id="GO:0006633">
    <property type="term" value="P:fatty acid biosynthetic process"/>
    <property type="evidence" value="ECO:0007669"/>
    <property type="project" value="InterPro"/>
</dbReference>
<reference evidence="3 4" key="1">
    <citation type="submission" date="2018-02" db="EMBL/GenBank/DDBJ databases">
        <title>Complete genome sequencing of Faecalibacterium prausnitzii strains isolated from the human gut.</title>
        <authorList>
            <person name="Fitzgerald B.C."/>
            <person name="Shkoporov A.N."/>
            <person name="Ross P.R."/>
            <person name="Hill C."/>
        </authorList>
    </citation>
    <scope>NUCLEOTIDE SEQUENCE [LARGE SCALE GENOMIC DNA]</scope>
    <source>
        <strain evidence="3 4">APC942/32-1</strain>
    </source>
</reference>
<dbReference type="CDD" id="cd00586">
    <property type="entry name" value="4HBT"/>
    <property type="match status" value="1"/>
</dbReference>
<gene>
    <name evidence="3" type="ORF">C4N26_05380</name>
</gene>
<organism evidence="3 4">
    <name type="scientific">Faecalibacterium prausnitzii</name>
    <dbReference type="NCBI Taxonomy" id="853"/>
    <lineage>
        <taxon>Bacteria</taxon>
        <taxon>Bacillati</taxon>
        <taxon>Bacillota</taxon>
        <taxon>Clostridia</taxon>
        <taxon>Eubacteriales</taxon>
        <taxon>Oscillospiraceae</taxon>
        <taxon>Faecalibacterium</taxon>
    </lineage>
</organism>
<dbReference type="EMBL" id="PRLB01000003">
    <property type="protein sequence ID" value="RAW54817.1"/>
    <property type="molecule type" value="Genomic_DNA"/>
</dbReference>
<dbReference type="OrthoDB" id="9801517at2"/>
<dbReference type="GO" id="GO:0016790">
    <property type="term" value="F:thiolester hydrolase activity"/>
    <property type="evidence" value="ECO:0007669"/>
    <property type="project" value="InterPro"/>
</dbReference>
<evidence type="ECO:0000313" key="4">
    <source>
        <dbReference type="Proteomes" id="UP000251144"/>
    </source>
</evidence>
<evidence type="ECO:0000313" key="3">
    <source>
        <dbReference type="EMBL" id="RAW54817.1"/>
    </source>
</evidence>
<feature type="domain" description="Acyl-ACP thioesterase N-terminal hotdog" evidence="1">
    <location>
        <begin position="6"/>
        <end position="124"/>
    </location>
</feature>